<keyword evidence="2" id="KW-0121">Carboxypeptidase</keyword>
<dbReference type="RefSeq" id="WP_126600930.1">
    <property type="nucleotide sequence ID" value="NZ_LR134510.1"/>
</dbReference>
<dbReference type="InterPro" id="IPR052179">
    <property type="entry name" value="DD-CPase-like"/>
</dbReference>
<dbReference type="InterPro" id="IPR003709">
    <property type="entry name" value="VanY-like_core_dom"/>
</dbReference>
<dbReference type="PANTHER" id="PTHR34385:SF1">
    <property type="entry name" value="PEPTIDOGLYCAN L-ALANYL-D-GLUTAMATE ENDOPEPTIDASE CWLK"/>
    <property type="match status" value="1"/>
</dbReference>
<feature type="domain" description="D-alanyl-D-alanine carboxypeptidase-like core" evidence="1">
    <location>
        <begin position="24"/>
        <end position="181"/>
    </location>
</feature>
<dbReference type="OrthoDB" id="9792074at2"/>
<dbReference type="KEGG" id="adp:NCTC12871_01602"/>
<evidence type="ECO:0000259" key="1">
    <source>
        <dbReference type="Pfam" id="PF02557"/>
    </source>
</evidence>
<evidence type="ECO:0000313" key="2">
    <source>
        <dbReference type="EMBL" id="VEJ10094.1"/>
    </source>
</evidence>
<keyword evidence="2" id="KW-0645">Protease</keyword>
<dbReference type="AlphaFoldDB" id="A0A448TVZ3"/>
<dbReference type="Proteomes" id="UP000279799">
    <property type="component" value="Chromosome"/>
</dbReference>
<dbReference type="GO" id="GO:0006508">
    <property type="term" value="P:proteolysis"/>
    <property type="evidence" value="ECO:0007669"/>
    <property type="project" value="InterPro"/>
</dbReference>
<evidence type="ECO:0000313" key="3">
    <source>
        <dbReference type="Proteomes" id="UP000279799"/>
    </source>
</evidence>
<name>A0A448TVZ3_9PAST</name>
<dbReference type="InterPro" id="IPR009045">
    <property type="entry name" value="Zn_M74/Hedgehog-like"/>
</dbReference>
<reference evidence="2 3" key="1">
    <citation type="submission" date="2018-12" db="EMBL/GenBank/DDBJ databases">
        <authorList>
            <consortium name="Pathogen Informatics"/>
        </authorList>
    </citation>
    <scope>NUCLEOTIDE SEQUENCE [LARGE SCALE GENOMIC DNA]</scope>
    <source>
        <strain evidence="2 3">NCTC12871</strain>
    </source>
</reference>
<dbReference type="GO" id="GO:0004180">
    <property type="term" value="F:carboxypeptidase activity"/>
    <property type="evidence" value="ECO:0007669"/>
    <property type="project" value="UniProtKB-KW"/>
</dbReference>
<dbReference type="EMBL" id="LR134510">
    <property type="protein sequence ID" value="VEJ10094.1"/>
    <property type="molecule type" value="Genomic_DNA"/>
</dbReference>
<accession>A0A448TVZ3</accession>
<dbReference type="PANTHER" id="PTHR34385">
    <property type="entry name" value="D-ALANYL-D-ALANINE CARBOXYPEPTIDASE"/>
    <property type="match status" value="1"/>
</dbReference>
<gene>
    <name evidence="2" type="ORF">NCTC12871_01602</name>
</gene>
<keyword evidence="3" id="KW-1185">Reference proteome</keyword>
<organism evidence="2 3">
    <name type="scientific">Actinobacillus delphinicola</name>
    <dbReference type="NCBI Taxonomy" id="51161"/>
    <lineage>
        <taxon>Bacteria</taxon>
        <taxon>Pseudomonadati</taxon>
        <taxon>Pseudomonadota</taxon>
        <taxon>Gammaproteobacteria</taxon>
        <taxon>Pasteurellales</taxon>
        <taxon>Pasteurellaceae</taxon>
        <taxon>Actinobacillus</taxon>
    </lineage>
</organism>
<dbReference type="SUPFAM" id="SSF55166">
    <property type="entry name" value="Hedgehog/DD-peptidase"/>
    <property type="match status" value="1"/>
</dbReference>
<dbReference type="CDD" id="cd14847">
    <property type="entry name" value="DD-carboxypeptidase_like"/>
    <property type="match status" value="1"/>
</dbReference>
<sequence length="225" mass="26405">MQKNHAILTGKTRSHLMPLEKEGHYLQPEVADAFKKLQQAAKKAGFNLQPASSFRDFERQKVIWNAKFTGQRKVHDDTSTPVNLNVLNDWQKCQAILRWSALPGLSRHHWGTEIDIYDPELLPQDKTLQLEPWEYEKGGYFYPLTEWLKEHAPKFGFSFCFLDLPEQYLFGREPWHLTYFPLSQKLAQQMNKQVLLDAWDNDELAGKETLVTHLDEIFTHYFIKG</sequence>
<proteinExistence type="predicted"/>
<dbReference type="Gene3D" id="3.30.1380.10">
    <property type="match status" value="1"/>
</dbReference>
<dbReference type="Pfam" id="PF02557">
    <property type="entry name" value="VanY"/>
    <property type="match status" value="1"/>
</dbReference>
<protein>
    <submittedName>
        <fullName evidence="2">Peptidase M15B and M15C DD-carboxypeptidase VanY/endolysin</fullName>
    </submittedName>
</protein>
<keyword evidence="2" id="KW-0378">Hydrolase</keyword>